<name>A0A6L5HUW9_9PSED</name>
<dbReference type="Pfam" id="PF10981">
    <property type="entry name" value="DUF2788"/>
    <property type="match status" value="1"/>
</dbReference>
<protein>
    <submittedName>
        <fullName evidence="2">DUF2788 domain-containing protein</fullName>
    </submittedName>
</protein>
<keyword evidence="1" id="KW-1133">Transmembrane helix</keyword>
<dbReference type="Proteomes" id="UP000470186">
    <property type="component" value="Unassembled WGS sequence"/>
</dbReference>
<dbReference type="EMBL" id="WIVU01000027">
    <property type="protein sequence ID" value="MQU06858.1"/>
    <property type="molecule type" value="Genomic_DNA"/>
</dbReference>
<proteinExistence type="predicted"/>
<sequence length="69" mass="7511">MDPAVFEEWMMTILVSVLILFMGFIVWDLAKKSKAGRFGSMILFFVLGLGVAAFVVKSVVIGLIESGAL</sequence>
<evidence type="ECO:0000313" key="3">
    <source>
        <dbReference type="EMBL" id="MQU32292.1"/>
    </source>
</evidence>
<comment type="caution">
    <text evidence="2">The sequence shown here is derived from an EMBL/GenBank/DDBJ whole genome shotgun (WGS) entry which is preliminary data.</text>
</comment>
<evidence type="ECO:0000313" key="4">
    <source>
        <dbReference type="Proteomes" id="UP000470186"/>
    </source>
</evidence>
<dbReference type="Proteomes" id="UP000478064">
    <property type="component" value="Unassembled WGS sequence"/>
</dbReference>
<evidence type="ECO:0000256" key="1">
    <source>
        <dbReference type="SAM" id="Phobius"/>
    </source>
</evidence>
<feature type="transmembrane region" description="Helical" evidence="1">
    <location>
        <begin position="42"/>
        <end position="64"/>
    </location>
</feature>
<evidence type="ECO:0000313" key="2">
    <source>
        <dbReference type="EMBL" id="MQU06858.1"/>
    </source>
</evidence>
<dbReference type="EMBL" id="WIVX01000055">
    <property type="protein sequence ID" value="MQU32292.1"/>
    <property type="molecule type" value="Genomic_DNA"/>
</dbReference>
<feature type="transmembrane region" description="Helical" evidence="1">
    <location>
        <begin position="12"/>
        <end position="30"/>
    </location>
</feature>
<dbReference type="RefSeq" id="WP_153351394.1">
    <property type="nucleotide sequence ID" value="NZ_JBQDLT010000134.1"/>
</dbReference>
<reference evidence="4 5" key="1">
    <citation type="submission" date="2019-10" db="EMBL/GenBank/DDBJ databases">
        <title>Evaluation of single-gene subtyping targets for Pseudomonas.</title>
        <authorList>
            <person name="Reichler S.J."/>
            <person name="Orsi R.H."/>
            <person name="Wiedmann M."/>
            <person name="Martin N.H."/>
            <person name="Murphy S.I."/>
        </authorList>
    </citation>
    <scope>NUCLEOTIDE SEQUENCE [LARGE SCALE GENOMIC DNA]</scope>
    <source>
        <strain evidence="2 5">FSL R10-1637</strain>
        <strain evidence="3 4">FSL R10-2107</strain>
    </source>
</reference>
<keyword evidence="1" id="KW-0472">Membrane</keyword>
<organism evidence="2 5">
    <name type="scientific">Pseudomonas helleri</name>
    <dbReference type="NCBI Taxonomy" id="1608996"/>
    <lineage>
        <taxon>Bacteria</taxon>
        <taxon>Pseudomonadati</taxon>
        <taxon>Pseudomonadota</taxon>
        <taxon>Gammaproteobacteria</taxon>
        <taxon>Pseudomonadales</taxon>
        <taxon>Pseudomonadaceae</taxon>
        <taxon>Pseudomonas</taxon>
    </lineage>
</organism>
<evidence type="ECO:0000313" key="5">
    <source>
        <dbReference type="Proteomes" id="UP000478064"/>
    </source>
</evidence>
<keyword evidence="1" id="KW-0812">Transmembrane</keyword>
<accession>A0A6L5HUW9</accession>
<gene>
    <name evidence="2" type="ORF">GHO27_14275</name>
    <name evidence="3" type="ORF">GHO30_12970</name>
</gene>
<dbReference type="AlphaFoldDB" id="A0A6L5HUW9"/>
<keyword evidence="4" id="KW-1185">Reference proteome</keyword>
<dbReference type="InterPro" id="IPR021249">
    <property type="entry name" value="DUF2788"/>
</dbReference>